<evidence type="ECO:0000256" key="10">
    <source>
        <dbReference type="ARBA" id="ARBA00023180"/>
    </source>
</evidence>
<keyword evidence="9" id="KW-0472">Membrane</keyword>
<evidence type="ECO:0000256" key="5">
    <source>
        <dbReference type="ARBA" id="ARBA00022692"/>
    </source>
</evidence>
<dbReference type="EMBL" id="JACMRX010000003">
    <property type="protein sequence ID" value="KAF7992735.1"/>
    <property type="molecule type" value="Genomic_DNA"/>
</dbReference>
<proteinExistence type="inferred from homology"/>
<evidence type="ECO:0000256" key="11">
    <source>
        <dbReference type="RuleBase" id="RU363063"/>
    </source>
</evidence>
<dbReference type="GO" id="GO:0006493">
    <property type="term" value="P:protein O-linked glycosylation"/>
    <property type="evidence" value="ECO:0007669"/>
    <property type="project" value="TreeGrafter"/>
</dbReference>
<dbReference type="EC" id="2.4.1.-" evidence="11"/>
<protein>
    <recommendedName>
        <fullName evidence="11">Hexosyltransferase</fullName>
        <ecNumber evidence="11">2.4.1.-</ecNumber>
    </recommendedName>
</protein>
<sequence length="300" mass="35789">MSQIYLNHQKPHYIDGWPPNIPRNLSLYINLQKNTTILHPNDYCGSKNYLYIIVCTAPNNKEARNSIRETWANEKQLTLLNYFIKVHFLIGQTNSLIIQKSIERESSEFNDIIQENFYDSYNNLTIKVGMLLKWINNHCQDTKYVMKIDDDIFLNIPMLLDKLKLQKNSDFLLGEIQYEPPIIRIPSEKWYMPEYMYPRDYYYDRYPSFVSGCSYVMTLNTTKKILNTALTIEFLYLEDVFFNGICAKIANINKINYQGFNIPFNDLHNYSMSYNYITIHRVTPNIMYKIWKYNKILENI</sequence>
<keyword evidence="5" id="KW-0812">Transmembrane</keyword>
<dbReference type="GO" id="GO:0016758">
    <property type="term" value="F:hexosyltransferase activity"/>
    <property type="evidence" value="ECO:0007669"/>
    <property type="project" value="InterPro"/>
</dbReference>
<dbReference type="OrthoDB" id="5512589at2759"/>
<keyword evidence="3 11" id="KW-0328">Glycosyltransferase</keyword>
<evidence type="ECO:0000256" key="7">
    <source>
        <dbReference type="ARBA" id="ARBA00022989"/>
    </source>
</evidence>
<comment type="similarity">
    <text evidence="2 11">Belongs to the glycosyltransferase 31 family.</text>
</comment>
<keyword evidence="10" id="KW-0325">Glycoprotein</keyword>
<dbReference type="InterPro" id="IPR002659">
    <property type="entry name" value="Glyco_trans_31"/>
</dbReference>
<keyword evidence="13" id="KW-1185">Reference proteome</keyword>
<keyword evidence="6" id="KW-0735">Signal-anchor</keyword>
<evidence type="ECO:0000313" key="13">
    <source>
        <dbReference type="Proteomes" id="UP000639338"/>
    </source>
</evidence>
<keyword evidence="8 11" id="KW-0333">Golgi apparatus</keyword>
<evidence type="ECO:0000256" key="6">
    <source>
        <dbReference type="ARBA" id="ARBA00022968"/>
    </source>
</evidence>
<evidence type="ECO:0000256" key="4">
    <source>
        <dbReference type="ARBA" id="ARBA00022679"/>
    </source>
</evidence>
<reference evidence="12 13" key="1">
    <citation type="submission" date="2020-08" db="EMBL/GenBank/DDBJ databases">
        <title>Aphidius gifuensis genome sequencing and assembly.</title>
        <authorList>
            <person name="Du Z."/>
        </authorList>
    </citation>
    <scope>NUCLEOTIDE SEQUENCE [LARGE SCALE GENOMIC DNA]</scope>
    <source>
        <strain evidence="12">YNYX2018</strain>
        <tissue evidence="12">Adults</tissue>
    </source>
</reference>
<dbReference type="Proteomes" id="UP000639338">
    <property type="component" value="Unassembled WGS sequence"/>
</dbReference>
<dbReference type="Gene3D" id="3.90.550.50">
    <property type="match status" value="1"/>
</dbReference>
<dbReference type="FunFam" id="3.90.550.50:FF:000001">
    <property type="entry name" value="Hexosyltransferase"/>
    <property type="match status" value="1"/>
</dbReference>
<dbReference type="GO" id="GO:0000139">
    <property type="term" value="C:Golgi membrane"/>
    <property type="evidence" value="ECO:0007669"/>
    <property type="project" value="UniProtKB-SubCell"/>
</dbReference>
<organism evidence="12 13">
    <name type="scientific">Aphidius gifuensis</name>
    <name type="common">Parasitoid wasp</name>
    <dbReference type="NCBI Taxonomy" id="684658"/>
    <lineage>
        <taxon>Eukaryota</taxon>
        <taxon>Metazoa</taxon>
        <taxon>Ecdysozoa</taxon>
        <taxon>Arthropoda</taxon>
        <taxon>Hexapoda</taxon>
        <taxon>Insecta</taxon>
        <taxon>Pterygota</taxon>
        <taxon>Neoptera</taxon>
        <taxon>Endopterygota</taxon>
        <taxon>Hymenoptera</taxon>
        <taxon>Apocrita</taxon>
        <taxon>Ichneumonoidea</taxon>
        <taxon>Braconidae</taxon>
        <taxon>Aphidiinae</taxon>
        <taxon>Aphidius</taxon>
    </lineage>
</organism>
<dbReference type="Pfam" id="PF01762">
    <property type="entry name" value="Galactosyl_T"/>
    <property type="match status" value="1"/>
</dbReference>
<evidence type="ECO:0000313" key="12">
    <source>
        <dbReference type="EMBL" id="KAF7992735.1"/>
    </source>
</evidence>
<accession>A0A835CTW8</accession>
<evidence type="ECO:0000256" key="9">
    <source>
        <dbReference type="ARBA" id="ARBA00023136"/>
    </source>
</evidence>
<keyword evidence="7" id="KW-1133">Transmembrane helix</keyword>
<comment type="caution">
    <text evidence="12">The sequence shown here is derived from an EMBL/GenBank/DDBJ whole genome shotgun (WGS) entry which is preliminary data.</text>
</comment>
<comment type="subcellular location">
    <subcellularLocation>
        <location evidence="1 11">Golgi apparatus membrane</location>
        <topology evidence="1 11">Single-pass type II membrane protein</topology>
    </subcellularLocation>
</comment>
<evidence type="ECO:0000256" key="8">
    <source>
        <dbReference type="ARBA" id="ARBA00023034"/>
    </source>
</evidence>
<dbReference type="AlphaFoldDB" id="A0A835CTW8"/>
<keyword evidence="4" id="KW-0808">Transferase</keyword>
<dbReference type="PANTHER" id="PTHR11214">
    <property type="entry name" value="BETA-1,3-N-ACETYLGLUCOSAMINYLTRANSFERASE"/>
    <property type="match status" value="1"/>
</dbReference>
<evidence type="ECO:0000256" key="3">
    <source>
        <dbReference type="ARBA" id="ARBA00022676"/>
    </source>
</evidence>
<name>A0A835CTW8_APHGI</name>
<evidence type="ECO:0000256" key="1">
    <source>
        <dbReference type="ARBA" id="ARBA00004323"/>
    </source>
</evidence>
<gene>
    <name evidence="12" type="ORF">HCN44_005079</name>
</gene>
<evidence type="ECO:0000256" key="2">
    <source>
        <dbReference type="ARBA" id="ARBA00008661"/>
    </source>
</evidence>
<dbReference type="PANTHER" id="PTHR11214:SF314">
    <property type="entry name" value="HEXOSYLTRANSFERASE"/>
    <property type="match status" value="1"/>
</dbReference>